<comment type="caution">
    <text evidence="3">The sequence shown here is derived from an EMBL/GenBank/DDBJ whole genome shotgun (WGS) entry which is preliminary data.</text>
</comment>
<evidence type="ECO:0000313" key="3">
    <source>
        <dbReference type="EMBL" id="KND88755.1"/>
    </source>
</evidence>
<dbReference type="Gene3D" id="1.10.287.110">
    <property type="entry name" value="DnaJ domain"/>
    <property type="match status" value="1"/>
</dbReference>
<feature type="region of interest" description="Disordered" evidence="1">
    <location>
        <begin position="202"/>
        <end position="271"/>
    </location>
</feature>
<dbReference type="CDD" id="cd06257">
    <property type="entry name" value="DnaJ"/>
    <property type="match status" value="1"/>
</dbReference>
<dbReference type="STRING" id="1163406.A0A0L0N4J2"/>
<feature type="domain" description="J" evidence="2">
    <location>
        <begin position="93"/>
        <end position="157"/>
    </location>
</feature>
<gene>
    <name evidence="3" type="ORF">TOPH_06568</name>
</gene>
<protein>
    <submittedName>
        <fullName evidence="3">J domain-containing protein spf31</fullName>
    </submittedName>
</protein>
<dbReference type="PRINTS" id="PR00625">
    <property type="entry name" value="JDOMAIN"/>
</dbReference>
<dbReference type="PANTHER" id="PTHR46620">
    <property type="entry name" value="J DOMAIN-CONTAINING PROTEIN SPF31"/>
    <property type="match status" value="1"/>
</dbReference>
<feature type="non-terminal residue" evidence="3">
    <location>
        <position position="1"/>
    </location>
</feature>
<evidence type="ECO:0000256" key="1">
    <source>
        <dbReference type="SAM" id="MobiDB-lite"/>
    </source>
</evidence>
<name>A0A0L0N4J2_TOLOC</name>
<accession>A0A0L0N4J2</accession>
<dbReference type="SMART" id="SM00271">
    <property type="entry name" value="DnaJ"/>
    <property type="match status" value="1"/>
</dbReference>
<dbReference type="EMBL" id="LFRF01000023">
    <property type="protein sequence ID" value="KND88755.1"/>
    <property type="molecule type" value="Genomic_DNA"/>
</dbReference>
<dbReference type="PANTHER" id="PTHR46620:SF1">
    <property type="entry name" value="J DOMAIN-CONTAINING PROTEIN SPF31"/>
    <property type="match status" value="1"/>
</dbReference>
<dbReference type="OrthoDB" id="342454at2759"/>
<dbReference type="Pfam" id="PF00226">
    <property type="entry name" value="DnaJ"/>
    <property type="match status" value="1"/>
</dbReference>
<dbReference type="InterPro" id="IPR036869">
    <property type="entry name" value="J_dom_sf"/>
</dbReference>
<keyword evidence="4" id="KW-1185">Reference proteome</keyword>
<dbReference type="AlphaFoldDB" id="A0A0L0N4J2"/>
<dbReference type="SUPFAM" id="SSF46565">
    <property type="entry name" value="Chaperone J-domain"/>
    <property type="match status" value="1"/>
</dbReference>
<feature type="compositionally biased region" description="Basic and acidic residues" evidence="1">
    <location>
        <begin position="209"/>
        <end position="246"/>
    </location>
</feature>
<proteinExistence type="predicted"/>
<sequence>ASLPTTSSFLNLTNHSLLAFLGFGSTLSFPSPTTTRITSLKSQRDILAPDEMAHDDATAGLDIGEEDDVLVAAEKEAKKDQEIKRIIGAFRLDAYAVLDLQPGVTEADIKATYRKKSLLIHPDKTKNEEAPDAFDRLKKAQMELLDEKKRALLDEAIADARMLLLRENNWTVDSEELKTKDFLQMWRTKTTHVLVDNEHRRRRQLKGQMQEEGREQRRVEEELEERKRKRQHDEDWEATRDQRIDNWRVFQKGKSGSNPDKKKKKKMKPIG</sequence>
<feature type="compositionally biased region" description="Basic residues" evidence="1">
    <location>
        <begin position="261"/>
        <end position="271"/>
    </location>
</feature>
<dbReference type="Proteomes" id="UP000036947">
    <property type="component" value="Unassembled WGS sequence"/>
</dbReference>
<dbReference type="InterPro" id="IPR001623">
    <property type="entry name" value="DnaJ_domain"/>
</dbReference>
<dbReference type="PROSITE" id="PS50076">
    <property type="entry name" value="DNAJ_2"/>
    <property type="match status" value="1"/>
</dbReference>
<organism evidence="3 4">
    <name type="scientific">Tolypocladium ophioglossoides (strain CBS 100239)</name>
    <name type="common">Snaketongue truffleclub</name>
    <name type="synonym">Elaphocordyceps ophioglossoides</name>
    <dbReference type="NCBI Taxonomy" id="1163406"/>
    <lineage>
        <taxon>Eukaryota</taxon>
        <taxon>Fungi</taxon>
        <taxon>Dikarya</taxon>
        <taxon>Ascomycota</taxon>
        <taxon>Pezizomycotina</taxon>
        <taxon>Sordariomycetes</taxon>
        <taxon>Hypocreomycetidae</taxon>
        <taxon>Hypocreales</taxon>
        <taxon>Ophiocordycipitaceae</taxon>
        <taxon>Tolypocladium</taxon>
    </lineage>
</organism>
<evidence type="ECO:0000259" key="2">
    <source>
        <dbReference type="PROSITE" id="PS50076"/>
    </source>
</evidence>
<reference evidence="3 4" key="1">
    <citation type="journal article" date="2015" name="BMC Genomics">
        <title>The genome of the truffle-parasite Tolypocladium ophioglossoides and the evolution of antifungal peptaibiotics.</title>
        <authorList>
            <person name="Quandt C.A."/>
            <person name="Bushley K.E."/>
            <person name="Spatafora J.W."/>
        </authorList>
    </citation>
    <scope>NUCLEOTIDE SEQUENCE [LARGE SCALE GENOMIC DNA]</scope>
    <source>
        <strain evidence="3 4">CBS 100239</strain>
    </source>
</reference>
<evidence type="ECO:0000313" key="4">
    <source>
        <dbReference type="Proteomes" id="UP000036947"/>
    </source>
</evidence>